<dbReference type="Proteomes" id="UP001162029">
    <property type="component" value="Unassembled WGS sequence"/>
</dbReference>
<keyword evidence="1" id="KW-0472">Membrane</keyword>
<keyword evidence="2" id="KW-0732">Signal</keyword>
<accession>A0AAV0UPN9</accession>
<keyword evidence="1" id="KW-0812">Transmembrane</keyword>
<dbReference type="EMBL" id="CANTFM010001322">
    <property type="protein sequence ID" value="CAI5738283.1"/>
    <property type="molecule type" value="Genomic_DNA"/>
</dbReference>
<feature type="chain" id="PRO_5043538740" description="RxLR effector protein" evidence="2">
    <location>
        <begin position="21"/>
        <end position="154"/>
    </location>
</feature>
<comment type="caution">
    <text evidence="3">The sequence shown here is derived from an EMBL/GenBank/DDBJ whole genome shotgun (WGS) entry which is preliminary data.</text>
</comment>
<evidence type="ECO:0000256" key="2">
    <source>
        <dbReference type="SAM" id="SignalP"/>
    </source>
</evidence>
<evidence type="ECO:0000313" key="4">
    <source>
        <dbReference type="Proteomes" id="UP001162029"/>
    </source>
</evidence>
<name>A0AAV0UPN9_9STRA</name>
<feature type="signal peptide" evidence="2">
    <location>
        <begin position="1"/>
        <end position="20"/>
    </location>
</feature>
<sequence>MRFSVFVTLLVATFVGRCDSFISAKTYSLDDRTYDSTEVRRLRGNEDIKEERNEALAEAVLHGVTAVRSSASPKYVDRTADEINSLAKKIVKDHDLPKLSNEDFAKLVAELAVVKKEDKKKWSMITKVFVVSLAGVGISFALYALYELLTPYGA</sequence>
<protein>
    <recommendedName>
        <fullName evidence="5">RxLR effector protein</fullName>
    </recommendedName>
</protein>
<dbReference type="AlphaFoldDB" id="A0AAV0UPN9"/>
<keyword evidence="1" id="KW-1133">Transmembrane helix</keyword>
<evidence type="ECO:0008006" key="5">
    <source>
        <dbReference type="Google" id="ProtNLM"/>
    </source>
</evidence>
<gene>
    <name evidence="3" type="ORF">PDE001_LOCUS6863</name>
</gene>
<organism evidence="3 4">
    <name type="scientific">Peronospora destructor</name>
    <dbReference type="NCBI Taxonomy" id="86335"/>
    <lineage>
        <taxon>Eukaryota</taxon>
        <taxon>Sar</taxon>
        <taxon>Stramenopiles</taxon>
        <taxon>Oomycota</taxon>
        <taxon>Peronosporomycetes</taxon>
        <taxon>Peronosporales</taxon>
        <taxon>Peronosporaceae</taxon>
        <taxon>Peronospora</taxon>
    </lineage>
</organism>
<keyword evidence="4" id="KW-1185">Reference proteome</keyword>
<reference evidence="3" key="1">
    <citation type="submission" date="2022-12" db="EMBL/GenBank/DDBJ databases">
        <authorList>
            <person name="Webb A."/>
        </authorList>
    </citation>
    <scope>NUCLEOTIDE SEQUENCE</scope>
    <source>
        <strain evidence="3">Pd1</strain>
    </source>
</reference>
<evidence type="ECO:0000256" key="1">
    <source>
        <dbReference type="SAM" id="Phobius"/>
    </source>
</evidence>
<feature type="transmembrane region" description="Helical" evidence="1">
    <location>
        <begin position="124"/>
        <end position="146"/>
    </location>
</feature>
<proteinExistence type="predicted"/>
<evidence type="ECO:0000313" key="3">
    <source>
        <dbReference type="EMBL" id="CAI5738283.1"/>
    </source>
</evidence>